<gene>
    <name evidence="5" type="ORF">EZ313_16225</name>
</gene>
<keyword evidence="6" id="KW-1185">Reference proteome</keyword>
<dbReference type="Proteomes" id="UP000298180">
    <property type="component" value="Unassembled WGS sequence"/>
</dbReference>
<dbReference type="SUPFAM" id="SSF56529">
    <property type="entry name" value="FAH"/>
    <property type="match status" value="1"/>
</dbReference>
<comment type="cofactor">
    <cofactor evidence="1">
        <name>Mg(2+)</name>
        <dbReference type="ChEBI" id="CHEBI:18420"/>
    </cofactor>
</comment>
<dbReference type="Pfam" id="PF01557">
    <property type="entry name" value="FAA_hydrolase"/>
    <property type="match status" value="1"/>
</dbReference>
<sequence>MKFSLGTFSQDDGGRFAALCVGEYAFALRSVHADAVRSGARWSKEASVLDLLQDWDRNLAVLREMAEPLAAQQAGAIHMSRLRVHPPVDLPRQVLCTGANYRKHVVDLTLDMGVGPQGLQGGALRKWAEDMMDERAAHGEPYAFPKLPSSITGPFDPVLLPATTEKPDWELELAVVIGRPARNVRREEALDYVAGYSIVNDVSARDLIARTDYKMLGTDWLRSKSPPSFMPFGPALVPACFVRDPQSLRITLKLNGQTMQDESTGDMLFDVARQIEYITSHVQLWPGDLIATGSPAGNGTHYNRFLRDGDVMEAEIEGLGRQRNACVRTPRSDSSAA</sequence>
<comment type="caution">
    <text evidence="5">The sequence shown here is derived from an EMBL/GenBank/DDBJ whole genome shotgun (WGS) entry which is preliminary data.</text>
</comment>
<evidence type="ECO:0000313" key="6">
    <source>
        <dbReference type="Proteomes" id="UP000298180"/>
    </source>
</evidence>
<dbReference type="AlphaFoldDB" id="A0A4Z0BXY5"/>
<dbReference type="EMBL" id="SMLM01000002">
    <property type="protein sequence ID" value="TFZ02789.1"/>
    <property type="molecule type" value="Genomic_DNA"/>
</dbReference>
<keyword evidence="3" id="KW-0479">Metal-binding</keyword>
<keyword evidence="5" id="KW-0378">Hydrolase</keyword>
<dbReference type="GO" id="GO:0046872">
    <property type="term" value="F:metal ion binding"/>
    <property type="evidence" value="ECO:0007669"/>
    <property type="project" value="UniProtKB-KW"/>
</dbReference>
<dbReference type="PANTHER" id="PTHR42796:SF4">
    <property type="entry name" value="FUMARYLACETOACETATE HYDROLASE DOMAIN-CONTAINING PROTEIN 2A"/>
    <property type="match status" value="1"/>
</dbReference>
<evidence type="ECO:0000313" key="5">
    <source>
        <dbReference type="EMBL" id="TFZ02789.1"/>
    </source>
</evidence>
<dbReference type="OrthoDB" id="9805307at2"/>
<proteinExistence type="inferred from homology"/>
<evidence type="ECO:0000256" key="3">
    <source>
        <dbReference type="ARBA" id="ARBA00022723"/>
    </source>
</evidence>
<dbReference type="PANTHER" id="PTHR42796">
    <property type="entry name" value="FUMARYLACETOACETATE HYDROLASE DOMAIN-CONTAINING PROTEIN 2A-RELATED"/>
    <property type="match status" value="1"/>
</dbReference>
<feature type="domain" description="Fumarylacetoacetase-like C-terminal" evidence="4">
    <location>
        <begin position="94"/>
        <end position="325"/>
    </location>
</feature>
<accession>A0A4Z0BXY5</accession>
<dbReference type="InterPro" id="IPR036663">
    <property type="entry name" value="Fumarylacetoacetase_C_sf"/>
</dbReference>
<reference evidence="5 6" key="1">
    <citation type="submission" date="2019-03" db="EMBL/GenBank/DDBJ databases">
        <title>Ramlibacter henchirensis DSM 14656, whole genome shotgun sequence.</title>
        <authorList>
            <person name="Zhang X."/>
            <person name="Feng G."/>
            <person name="Zhu H."/>
        </authorList>
    </citation>
    <scope>NUCLEOTIDE SEQUENCE [LARGE SCALE GENOMIC DNA]</scope>
    <source>
        <strain evidence="5 6">DSM 14656</strain>
    </source>
</reference>
<dbReference type="InterPro" id="IPR051121">
    <property type="entry name" value="FAH"/>
</dbReference>
<comment type="similarity">
    <text evidence="2">Belongs to the FAH family.</text>
</comment>
<evidence type="ECO:0000259" key="4">
    <source>
        <dbReference type="Pfam" id="PF01557"/>
    </source>
</evidence>
<dbReference type="GO" id="GO:0044281">
    <property type="term" value="P:small molecule metabolic process"/>
    <property type="evidence" value="ECO:0007669"/>
    <property type="project" value="UniProtKB-ARBA"/>
</dbReference>
<name>A0A4Z0BXY5_9BURK</name>
<organism evidence="5 6">
    <name type="scientific">Ramlibacter henchirensis</name>
    <dbReference type="NCBI Taxonomy" id="204072"/>
    <lineage>
        <taxon>Bacteria</taxon>
        <taxon>Pseudomonadati</taxon>
        <taxon>Pseudomonadota</taxon>
        <taxon>Betaproteobacteria</taxon>
        <taxon>Burkholderiales</taxon>
        <taxon>Comamonadaceae</taxon>
        <taxon>Ramlibacter</taxon>
    </lineage>
</organism>
<dbReference type="RefSeq" id="WP_135264313.1">
    <property type="nucleotide sequence ID" value="NZ_SMLM01000002.1"/>
</dbReference>
<evidence type="ECO:0000256" key="2">
    <source>
        <dbReference type="ARBA" id="ARBA00010211"/>
    </source>
</evidence>
<dbReference type="GO" id="GO:0016787">
    <property type="term" value="F:hydrolase activity"/>
    <property type="evidence" value="ECO:0007669"/>
    <property type="project" value="UniProtKB-KW"/>
</dbReference>
<evidence type="ECO:0000256" key="1">
    <source>
        <dbReference type="ARBA" id="ARBA00001946"/>
    </source>
</evidence>
<dbReference type="Gene3D" id="3.90.850.10">
    <property type="entry name" value="Fumarylacetoacetase-like, C-terminal domain"/>
    <property type="match status" value="1"/>
</dbReference>
<protein>
    <submittedName>
        <fullName evidence="5">Fumarylacetoacetate hydrolase family protein</fullName>
    </submittedName>
</protein>
<dbReference type="InterPro" id="IPR011234">
    <property type="entry name" value="Fumarylacetoacetase-like_C"/>
</dbReference>